<keyword evidence="2" id="KW-1185">Reference proteome</keyword>
<sequence length="705" mass="76577">MAEVPPPPLSDPASGPIREKKTRSRSGCYTCRRRKIPCIYQKVGTSNKKRKRDKNDSAEDDAEGDDEPPEGIDPEIVKAKEKPFYSLLDAQGTSDTENAGEGYGGSVNSGWQLPFHPGEPFSLDLNPGIDMQMMHTLNGLSNSSDALSAFPLLDPNSNAQRPPDNPLAVFSQLLGINHNPNGPYSSSQGNGHSPRHGQTPHLPSPTWPRDAHLLTPSQPPLDIIFSPASTSRRVSSFHESPDGNPSNIGGTPNGQDDPLEEAQLMQQFINSAGNTPERPVSATTDHLHIGQMTSALPSWLWGHVPNLIDYFVKGFAPVISVLGKPERNRLLNTLLPATSTSPILLHALVGWAASHLAVSQPSRGASGGEPYTSIARITTSIADQRALGKINSMGLPVTGAGEEELSLENEMWLFLILGGIEVCCGSIAKWNKRLPYIRNLMWRLEASLPASNTNSMSSVHMSLALNCIYHDITGSLATTRDPGIPLRVYETFIRGSLAEPDVYMGASATVYQVYADIAMLAAQVSALDTVDPTVDTAYPLRDLLLAIHSCAGKIDTLDIHPNIARVVDNSAEDALDNHHLVLAFHMHKLAARLLLRQTCLRSAPSDIESRLLCARLLSAIQPVLRTPSEAQILLPLFLAGVDAITFEQKGQVRQMFKSTRQRTGCENAHAVYGLLKQVWSSNGDGRTWVDWRALAEQSEAVISFA</sequence>
<name>A0ACC2V945_9TREE</name>
<dbReference type="Proteomes" id="UP001230649">
    <property type="component" value="Unassembled WGS sequence"/>
</dbReference>
<protein>
    <submittedName>
        <fullName evidence="1">Uncharacterized protein</fullName>
    </submittedName>
</protein>
<evidence type="ECO:0000313" key="2">
    <source>
        <dbReference type="Proteomes" id="UP001230649"/>
    </source>
</evidence>
<organism evidence="1 2">
    <name type="scientific">Naganishia adeliensis</name>
    <dbReference type="NCBI Taxonomy" id="92952"/>
    <lineage>
        <taxon>Eukaryota</taxon>
        <taxon>Fungi</taxon>
        <taxon>Dikarya</taxon>
        <taxon>Basidiomycota</taxon>
        <taxon>Agaricomycotina</taxon>
        <taxon>Tremellomycetes</taxon>
        <taxon>Filobasidiales</taxon>
        <taxon>Filobasidiaceae</taxon>
        <taxon>Naganishia</taxon>
    </lineage>
</organism>
<proteinExistence type="predicted"/>
<accession>A0ACC2V945</accession>
<comment type="caution">
    <text evidence="1">The sequence shown here is derived from an EMBL/GenBank/DDBJ whole genome shotgun (WGS) entry which is preliminary data.</text>
</comment>
<dbReference type="EMBL" id="JASBWS010000125">
    <property type="protein sequence ID" value="KAJ9095386.1"/>
    <property type="molecule type" value="Genomic_DNA"/>
</dbReference>
<gene>
    <name evidence="1" type="ORF">QFC20_006667</name>
</gene>
<evidence type="ECO:0000313" key="1">
    <source>
        <dbReference type="EMBL" id="KAJ9095386.1"/>
    </source>
</evidence>
<reference evidence="1" key="1">
    <citation type="submission" date="2023-04" db="EMBL/GenBank/DDBJ databases">
        <title>Draft Genome sequencing of Naganishia species isolated from polar environments using Oxford Nanopore Technology.</title>
        <authorList>
            <person name="Leo P."/>
            <person name="Venkateswaran K."/>
        </authorList>
    </citation>
    <scope>NUCLEOTIDE SEQUENCE</scope>
    <source>
        <strain evidence="1">MNA-CCFEE 5262</strain>
    </source>
</reference>